<dbReference type="SUPFAM" id="SSF160755">
    <property type="entry name" value="YugN-like"/>
    <property type="match status" value="1"/>
</dbReference>
<evidence type="ECO:0000313" key="2">
    <source>
        <dbReference type="Proteomes" id="UP000198897"/>
    </source>
</evidence>
<dbReference type="AlphaFoldDB" id="A0A1I2MTC9"/>
<dbReference type="Proteomes" id="UP000198897">
    <property type="component" value="Unassembled WGS sequence"/>
</dbReference>
<organism evidence="1 2">
    <name type="scientific">Halobacillus alkaliphilus</name>
    <dbReference type="NCBI Taxonomy" id="396056"/>
    <lineage>
        <taxon>Bacteria</taxon>
        <taxon>Bacillati</taxon>
        <taxon>Bacillota</taxon>
        <taxon>Bacilli</taxon>
        <taxon>Bacillales</taxon>
        <taxon>Bacillaceae</taxon>
        <taxon>Halobacillus</taxon>
    </lineage>
</organism>
<name>A0A1I2MTC9_9BACI</name>
<dbReference type="OrthoDB" id="2679642at2"/>
<dbReference type="RefSeq" id="WP_089751915.1">
    <property type="nucleotide sequence ID" value="NZ_FOOG01000015.1"/>
</dbReference>
<protein>
    <submittedName>
        <fullName evidence="1">YugN-like family protein</fullName>
    </submittedName>
</protein>
<sequence>MKLESTGLDGLVVDFRPLTELMESNGFILGGSWDYERVTYDYKLDAPEKNVTYYVRVQGFAIEGDVDRGDAVIRLMDPLLGRHYYPHGVEYGEQEGFSEGIIEKARNLIKKIQEPANKYHNQVPEHVVLEKLTKWAEENQNQEVLEKVKELSNNPEQRK</sequence>
<dbReference type="Pfam" id="PF08868">
    <property type="entry name" value="YugN"/>
    <property type="match status" value="1"/>
</dbReference>
<dbReference type="Gene3D" id="3.30.310.100">
    <property type="entry name" value="YugN-like"/>
    <property type="match status" value="1"/>
</dbReference>
<reference evidence="2" key="1">
    <citation type="submission" date="2016-10" db="EMBL/GenBank/DDBJ databases">
        <authorList>
            <person name="Varghese N."/>
            <person name="Submissions S."/>
        </authorList>
    </citation>
    <scope>NUCLEOTIDE SEQUENCE [LARGE SCALE GENOMIC DNA]</scope>
    <source>
        <strain evidence="2">FP5</strain>
    </source>
</reference>
<evidence type="ECO:0000313" key="1">
    <source>
        <dbReference type="EMBL" id="SFF94732.1"/>
    </source>
</evidence>
<gene>
    <name evidence="1" type="ORF">SAMN05216353_11538</name>
</gene>
<keyword evidence="2" id="KW-1185">Reference proteome</keyword>
<dbReference type="InterPro" id="IPR014967">
    <property type="entry name" value="Uncharacterised_YugN-like"/>
</dbReference>
<dbReference type="EMBL" id="FOOG01000015">
    <property type="protein sequence ID" value="SFF94732.1"/>
    <property type="molecule type" value="Genomic_DNA"/>
</dbReference>
<dbReference type="InterPro" id="IPR036491">
    <property type="entry name" value="YugN-like_sf"/>
</dbReference>
<proteinExistence type="predicted"/>
<accession>A0A1I2MTC9</accession>